<sequence length="299" mass="33676">MPDHAPEEDQAFASVLRAAIRRSGLGLERVRHRLAQRGHALSVSTLSLWQTGQRRPERRESLVALAALEDILAMPSGSLTSALGPRRLRGPGPQGQRRVPAETMWPADPQIPSLLRDVNADDEFLVRLSHHDFATLGPRRSEQSMRVRLVLRATRSGVSRLPVVLAPDDPQARRPLLRPLRHCSVRSASYFPEQGYVIASLEFDRELARGDVIMVEYEVLYTPASARSTRFERKLAFPVHEYFAEIQFHEDAVPARCRWTFHSETEEVRGGGLSLDGTHGVQFAVSQASPGRYAIHWEW</sequence>
<accession>A0ABU2L4C5</accession>
<proteinExistence type="predicted"/>
<evidence type="ECO:0008006" key="4">
    <source>
        <dbReference type="Google" id="ProtNLM"/>
    </source>
</evidence>
<comment type="caution">
    <text evidence="2">The sequence shown here is derived from an EMBL/GenBank/DDBJ whole genome shotgun (WGS) entry which is preliminary data.</text>
</comment>
<keyword evidence="3" id="KW-1185">Reference proteome</keyword>
<reference evidence="3" key="1">
    <citation type="submission" date="2023-07" db="EMBL/GenBank/DDBJ databases">
        <title>30 novel species of actinomycetes from the DSMZ collection.</title>
        <authorList>
            <person name="Nouioui I."/>
        </authorList>
    </citation>
    <scope>NUCLEOTIDE SEQUENCE [LARGE SCALE GENOMIC DNA]</scope>
    <source>
        <strain evidence="3">DSM 44917</strain>
    </source>
</reference>
<evidence type="ECO:0000313" key="2">
    <source>
        <dbReference type="EMBL" id="MDT0306410.1"/>
    </source>
</evidence>
<evidence type="ECO:0000256" key="1">
    <source>
        <dbReference type="SAM" id="MobiDB-lite"/>
    </source>
</evidence>
<dbReference type="EMBL" id="JAVREN010000005">
    <property type="protein sequence ID" value="MDT0306410.1"/>
    <property type="molecule type" value="Genomic_DNA"/>
</dbReference>
<organism evidence="2 3">
    <name type="scientific">Streptomyces boetiae</name>
    <dbReference type="NCBI Taxonomy" id="3075541"/>
    <lineage>
        <taxon>Bacteria</taxon>
        <taxon>Bacillati</taxon>
        <taxon>Actinomycetota</taxon>
        <taxon>Actinomycetes</taxon>
        <taxon>Kitasatosporales</taxon>
        <taxon>Streptomycetaceae</taxon>
        <taxon>Streptomyces</taxon>
    </lineage>
</organism>
<name>A0ABU2L4C5_9ACTN</name>
<evidence type="ECO:0000313" key="3">
    <source>
        <dbReference type="Proteomes" id="UP001183388"/>
    </source>
</evidence>
<feature type="region of interest" description="Disordered" evidence="1">
    <location>
        <begin position="79"/>
        <end position="100"/>
    </location>
</feature>
<dbReference type="Proteomes" id="UP001183388">
    <property type="component" value="Unassembled WGS sequence"/>
</dbReference>
<protein>
    <recommendedName>
        <fullName evidence="4">XRE family transcriptional regulator</fullName>
    </recommendedName>
</protein>
<gene>
    <name evidence="2" type="ORF">RM780_05465</name>
</gene>
<dbReference type="RefSeq" id="WP_311629330.1">
    <property type="nucleotide sequence ID" value="NZ_JAVREN010000005.1"/>
</dbReference>